<dbReference type="Gene3D" id="3.30.559.30">
    <property type="entry name" value="Nonribosomal peptide synthetase, condensation domain"/>
    <property type="match status" value="1"/>
</dbReference>
<dbReference type="PATRIC" id="fig|1299334.3.peg.9670"/>
<accession>X7YKU9</accession>
<reference evidence="1" key="1">
    <citation type="submission" date="2014-01" db="EMBL/GenBank/DDBJ databases">
        <authorList>
            <person name="Brown-Elliot B."/>
            <person name="Wallace R."/>
            <person name="Lenaerts A."/>
            <person name="Ordway D."/>
            <person name="DeGroote M.A."/>
            <person name="Parker T."/>
            <person name="Sizemore C."/>
            <person name="Tallon L.J."/>
            <person name="Sadzewicz L.K."/>
            <person name="Sengamalay N."/>
            <person name="Fraser C.M."/>
            <person name="Hine E."/>
            <person name="Shefchek K.A."/>
            <person name="Das S.P."/>
            <person name="Tettelin H."/>
        </authorList>
    </citation>
    <scope>NUCLEOTIDE SEQUENCE [LARGE SCALE GENOMIC DNA]</scope>
    <source>
        <strain evidence="1">4042</strain>
    </source>
</reference>
<dbReference type="EMBL" id="JAOB01000092">
    <property type="protein sequence ID" value="EUA07787.1"/>
    <property type="molecule type" value="Genomic_DNA"/>
</dbReference>
<evidence type="ECO:0000313" key="1">
    <source>
        <dbReference type="EMBL" id="EUA07787.1"/>
    </source>
</evidence>
<organism evidence="1">
    <name type="scientific">Mycobacterium xenopi 4042</name>
    <dbReference type="NCBI Taxonomy" id="1299334"/>
    <lineage>
        <taxon>Bacteria</taxon>
        <taxon>Bacillati</taxon>
        <taxon>Actinomycetota</taxon>
        <taxon>Actinomycetes</taxon>
        <taxon>Mycobacteriales</taxon>
        <taxon>Mycobacteriaceae</taxon>
        <taxon>Mycobacterium</taxon>
    </lineage>
</organism>
<comment type="caution">
    <text evidence="1">The sequence shown here is derived from an EMBL/GenBank/DDBJ whole genome shotgun (WGS) entry which is preliminary data.</text>
</comment>
<gene>
    <name evidence="1" type="ORF">I553_9128</name>
</gene>
<dbReference type="AlphaFoldDB" id="X7YKU9"/>
<proteinExistence type="predicted"/>
<dbReference type="SUPFAM" id="SSF52777">
    <property type="entry name" value="CoA-dependent acyltransferases"/>
    <property type="match status" value="1"/>
</dbReference>
<sequence length="74" mass="8082">MHDIFLIGFALAVAEFLGNRSAPIGIDVEGHGRHEELGPDVDLSHTVGWFTTKYPVSLTVGDLAWAQVRPVTPR</sequence>
<name>X7YKU9_MYCXE</name>
<protein>
    <submittedName>
        <fullName evidence="1">Condensation domain protein</fullName>
    </submittedName>
</protein>